<dbReference type="Proteomes" id="UP000032141">
    <property type="component" value="Chromosome C2"/>
</dbReference>
<keyword evidence="3" id="KW-1185">Reference proteome</keyword>
<sequence length="566" mass="62486">MEMPELPRRIYTLGEEPPAVHSISYHTCWTLHAALKKALHDDEYEELKESKLGVFIKFQELGFDWASRLVHYMLGSQLDIKKNLARLVMELERFENYPRGRVMFKVLIDSVKGRDISGCYTINGFAQALQVWVYTALPELGANYGNPLPNNPSPPILAYKGRKGRIQFKEAILSQTRVINFVEKDIGEMFPKWEFDVEDTHAENIIKLMFAKKPWKWTMDCWEVTDTWVNTKSAVVKVVKEDNPKPRKKARKEAAAEASEEAAAEASEEVHTTVSGLTKEDIKTMFKDLVDAMREGVEAVEKKVGITTKRKGTVSQNTGTWTSAQNTIPPPKPTLEPGSKSVNGTNAGRNSLAEDKGPDVPTDASSSKDKAPEPSLVLLDKKQPTVSDLQKENARYQEKRDAALALCRAKSDAALALCRAKSDAALALCRAKSDAALALCRAKSDAALALCRAKSDAALALCRAKSDAALALCRAKSDAALALCRAKSDAALALCRAKSDAALALCRAKSDRTRKLVASQQSPYTANITTKMIIPNKKLYPGYNPFAPIDKKKVKEHQLFESLSSL</sequence>
<dbReference type="OMA" id="KENARYQ"/>
<dbReference type="AlphaFoldDB" id="A0A0D3AXY3"/>
<feature type="compositionally biased region" description="Polar residues" evidence="1">
    <location>
        <begin position="313"/>
        <end position="327"/>
    </location>
</feature>
<evidence type="ECO:0008006" key="4">
    <source>
        <dbReference type="Google" id="ProtNLM"/>
    </source>
</evidence>
<reference evidence="2" key="2">
    <citation type="submission" date="2015-03" db="UniProtKB">
        <authorList>
            <consortium name="EnsemblPlants"/>
        </authorList>
    </citation>
    <scope>IDENTIFICATION</scope>
</reference>
<dbReference type="HOGENOM" id="CLU_017415_8_2_1"/>
<dbReference type="PANTHER" id="PTHR48449">
    <property type="entry name" value="DUF1985 DOMAIN-CONTAINING PROTEIN"/>
    <property type="match status" value="1"/>
</dbReference>
<feature type="region of interest" description="Disordered" evidence="1">
    <location>
        <begin position="310"/>
        <end position="388"/>
    </location>
</feature>
<organism evidence="2 3">
    <name type="scientific">Brassica oleracea var. oleracea</name>
    <dbReference type="NCBI Taxonomy" id="109376"/>
    <lineage>
        <taxon>Eukaryota</taxon>
        <taxon>Viridiplantae</taxon>
        <taxon>Streptophyta</taxon>
        <taxon>Embryophyta</taxon>
        <taxon>Tracheophyta</taxon>
        <taxon>Spermatophyta</taxon>
        <taxon>Magnoliopsida</taxon>
        <taxon>eudicotyledons</taxon>
        <taxon>Gunneridae</taxon>
        <taxon>Pentapetalae</taxon>
        <taxon>rosids</taxon>
        <taxon>malvids</taxon>
        <taxon>Brassicales</taxon>
        <taxon>Brassicaceae</taxon>
        <taxon>Brassiceae</taxon>
        <taxon>Brassica</taxon>
    </lineage>
</organism>
<evidence type="ECO:0000313" key="2">
    <source>
        <dbReference type="EnsemblPlants" id="Bo2g160660.1"/>
    </source>
</evidence>
<evidence type="ECO:0000256" key="1">
    <source>
        <dbReference type="SAM" id="MobiDB-lite"/>
    </source>
</evidence>
<feature type="compositionally biased region" description="Basic and acidic residues" evidence="1">
    <location>
        <begin position="379"/>
        <end position="388"/>
    </location>
</feature>
<feature type="compositionally biased region" description="Polar residues" evidence="1">
    <location>
        <begin position="340"/>
        <end position="349"/>
    </location>
</feature>
<dbReference type="PANTHER" id="PTHR48449:SF1">
    <property type="entry name" value="DUF1985 DOMAIN-CONTAINING PROTEIN"/>
    <property type="match status" value="1"/>
</dbReference>
<feature type="compositionally biased region" description="Acidic residues" evidence="1">
    <location>
        <begin position="258"/>
        <end position="267"/>
    </location>
</feature>
<dbReference type="Gramene" id="Bo2g160660.1">
    <property type="protein sequence ID" value="Bo2g160660.1"/>
    <property type="gene ID" value="Bo2g160660"/>
</dbReference>
<protein>
    <recommendedName>
        <fullName evidence="4">DUF1985 domain-containing protein</fullName>
    </recommendedName>
</protein>
<accession>A0A0D3AXY3</accession>
<name>A0A0D3AXY3_BRAOL</name>
<dbReference type="STRING" id="109376.A0A0D3AXY3"/>
<reference evidence="2 3" key="1">
    <citation type="journal article" date="2014" name="Genome Biol.">
        <title>Transcriptome and methylome profiling reveals relics of genome dominance in the mesopolyploid Brassica oleracea.</title>
        <authorList>
            <person name="Parkin I.A."/>
            <person name="Koh C."/>
            <person name="Tang H."/>
            <person name="Robinson S.J."/>
            <person name="Kagale S."/>
            <person name="Clarke W.E."/>
            <person name="Town C.D."/>
            <person name="Nixon J."/>
            <person name="Krishnakumar V."/>
            <person name="Bidwell S.L."/>
            <person name="Denoeud F."/>
            <person name="Belcram H."/>
            <person name="Links M.G."/>
            <person name="Just J."/>
            <person name="Clarke C."/>
            <person name="Bender T."/>
            <person name="Huebert T."/>
            <person name="Mason A.S."/>
            <person name="Pires J.C."/>
            <person name="Barker G."/>
            <person name="Moore J."/>
            <person name="Walley P.G."/>
            <person name="Manoli S."/>
            <person name="Batley J."/>
            <person name="Edwards D."/>
            <person name="Nelson M.N."/>
            <person name="Wang X."/>
            <person name="Paterson A.H."/>
            <person name="King G."/>
            <person name="Bancroft I."/>
            <person name="Chalhoub B."/>
            <person name="Sharpe A.G."/>
        </authorList>
    </citation>
    <scope>NUCLEOTIDE SEQUENCE</scope>
    <source>
        <strain evidence="2 3">cv. TO1000</strain>
    </source>
</reference>
<evidence type="ECO:0000313" key="3">
    <source>
        <dbReference type="Proteomes" id="UP000032141"/>
    </source>
</evidence>
<proteinExistence type="predicted"/>
<feature type="region of interest" description="Disordered" evidence="1">
    <location>
        <begin position="242"/>
        <end position="274"/>
    </location>
</feature>
<dbReference type="EnsemblPlants" id="Bo2g160660.1">
    <property type="protein sequence ID" value="Bo2g160660.1"/>
    <property type="gene ID" value="Bo2g160660"/>
</dbReference>